<dbReference type="Pfam" id="PF10551">
    <property type="entry name" value="MULE"/>
    <property type="match status" value="1"/>
</dbReference>
<dbReference type="STRING" id="3916.A0A1S3TAP4"/>
<name>A0A1S3TAP4_VIGRR</name>
<dbReference type="PANTHER" id="PTHR31973:SF187">
    <property type="entry name" value="MUTATOR TRANSPOSASE MUDRA PROTEIN"/>
    <property type="match status" value="1"/>
</dbReference>
<feature type="compositionally biased region" description="Basic and acidic residues" evidence="1">
    <location>
        <begin position="180"/>
        <end position="190"/>
    </location>
</feature>
<gene>
    <name evidence="4" type="primary">LOC106753523</name>
</gene>
<protein>
    <submittedName>
        <fullName evidence="4">Sodium/potassium/calcium exchanger 1-like</fullName>
    </submittedName>
</protein>
<evidence type="ECO:0000259" key="2">
    <source>
        <dbReference type="Pfam" id="PF10551"/>
    </source>
</evidence>
<dbReference type="OrthoDB" id="1918246at2759"/>
<organism evidence="3 4">
    <name type="scientific">Vigna radiata var. radiata</name>
    <name type="common">Mung bean</name>
    <name type="synonym">Phaseolus aureus</name>
    <dbReference type="NCBI Taxonomy" id="3916"/>
    <lineage>
        <taxon>Eukaryota</taxon>
        <taxon>Viridiplantae</taxon>
        <taxon>Streptophyta</taxon>
        <taxon>Embryophyta</taxon>
        <taxon>Tracheophyta</taxon>
        <taxon>Spermatophyta</taxon>
        <taxon>Magnoliopsida</taxon>
        <taxon>eudicotyledons</taxon>
        <taxon>Gunneridae</taxon>
        <taxon>Pentapetalae</taxon>
        <taxon>rosids</taxon>
        <taxon>fabids</taxon>
        <taxon>Fabales</taxon>
        <taxon>Fabaceae</taxon>
        <taxon>Papilionoideae</taxon>
        <taxon>50 kb inversion clade</taxon>
        <taxon>NPAAA clade</taxon>
        <taxon>indigoferoid/millettioid clade</taxon>
        <taxon>Phaseoleae</taxon>
        <taxon>Vigna</taxon>
    </lineage>
</organism>
<proteinExistence type="predicted"/>
<feature type="compositionally biased region" description="Acidic residues" evidence="1">
    <location>
        <begin position="113"/>
        <end position="124"/>
    </location>
</feature>
<dbReference type="InterPro" id="IPR018289">
    <property type="entry name" value="MULE_transposase_dom"/>
</dbReference>
<feature type="region of interest" description="Disordered" evidence="1">
    <location>
        <begin position="113"/>
        <end position="143"/>
    </location>
</feature>
<evidence type="ECO:0000313" key="3">
    <source>
        <dbReference type="Proteomes" id="UP000087766"/>
    </source>
</evidence>
<keyword evidence="3" id="KW-1185">Reference proteome</keyword>
<accession>A0A1S3TAP4</accession>
<reference evidence="4" key="1">
    <citation type="submission" date="2025-08" db="UniProtKB">
        <authorList>
            <consortium name="RefSeq"/>
        </authorList>
    </citation>
    <scope>IDENTIFICATION</scope>
    <source>
        <tissue evidence="4">Leaf</tissue>
    </source>
</reference>
<feature type="compositionally biased region" description="Basic and acidic residues" evidence="1">
    <location>
        <begin position="23"/>
        <end position="44"/>
    </location>
</feature>
<feature type="region of interest" description="Disordered" evidence="1">
    <location>
        <begin position="161"/>
        <end position="190"/>
    </location>
</feature>
<dbReference type="GeneID" id="106753523"/>
<evidence type="ECO:0000256" key="1">
    <source>
        <dbReference type="SAM" id="MobiDB-lite"/>
    </source>
</evidence>
<dbReference type="PANTHER" id="PTHR31973">
    <property type="entry name" value="POLYPROTEIN, PUTATIVE-RELATED"/>
    <property type="match status" value="1"/>
</dbReference>
<feature type="compositionally biased region" description="Acidic residues" evidence="1">
    <location>
        <begin position="45"/>
        <end position="56"/>
    </location>
</feature>
<sequence length="323" mass="35841">MIDWVGGEVDDEGDVATQVEGEGDAHQGDEDVDVHTDLDTKIVDCDGDDQEGDEDIEVHGEGEGDAQEGDAQDSHAQEGHGLDAEVHEVEDGEVHHVEQPGVHELDDFEVEDLGEDDDDEDSDGEDVHEQEGKEEELHDEEVHVSDESLIDVSVHCEADIGTSKGNVREEHFSPLLESSQSRENEKNMHDVRGLADDEWLSEELINGSESEEDDGSSKVRFPTFNMPKSLEAYKWKACKDTFVCCRPIIGLDGCFLKGKYGRELLTAVGRDGNEQMLPIAYVVVEVENKDGWTWFLELLIEDLDGKDVCAGITFISDQQKVND</sequence>
<dbReference type="Proteomes" id="UP000087766">
    <property type="component" value="Unplaced"/>
</dbReference>
<feature type="region of interest" description="Disordered" evidence="1">
    <location>
        <begin position="1"/>
        <end position="80"/>
    </location>
</feature>
<dbReference type="KEGG" id="vra:106753523"/>
<dbReference type="RefSeq" id="XP_014490829.1">
    <property type="nucleotide sequence ID" value="XM_014635343.1"/>
</dbReference>
<evidence type="ECO:0000313" key="4">
    <source>
        <dbReference type="RefSeq" id="XP_014490829.1"/>
    </source>
</evidence>
<dbReference type="AlphaFoldDB" id="A0A1S3TAP4"/>
<feature type="domain" description="MULE transposase" evidence="2">
    <location>
        <begin position="249"/>
        <end position="320"/>
    </location>
</feature>